<dbReference type="RefSeq" id="WP_133882792.1">
    <property type="nucleotide sequence ID" value="NZ_MWIN01000007.1"/>
</dbReference>
<dbReference type="InterPro" id="IPR037066">
    <property type="entry name" value="Plug_dom_sf"/>
</dbReference>
<dbReference type="Gene3D" id="2.170.130.10">
    <property type="entry name" value="TonB-dependent receptor, plug domain"/>
    <property type="match status" value="1"/>
</dbReference>
<dbReference type="PANTHER" id="PTHR32552">
    <property type="entry name" value="FERRICHROME IRON RECEPTOR-RELATED"/>
    <property type="match status" value="1"/>
</dbReference>
<evidence type="ECO:0000256" key="8">
    <source>
        <dbReference type="ARBA" id="ARBA00023065"/>
    </source>
</evidence>
<keyword evidence="4" id="KW-0410">Iron transport</keyword>
<reference evidence="17 18" key="1">
    <citation type="submission" date="2019-03" db="EMBL/GenBank/DDBJ databases">
        <title>Genomic Encyclopedia of Type Strains, Phase IV (KMG-IV): sequencing the most valuable type-strain genomes for metagenomic binning, comparative biology and taxonomic classification.</title>
        <authorList>
            <person name="Goeker M."/>
        </authorList>
    </citation>
    <scope>NUCLEOTIDE SEQUENCE [LARGE SCALE GENOMIC DNA]</scope>
    <source>
        <strain evidence="17 18">DSM 26377</strain>
    </source>
</reference>
<accession>A0A4R7NZ33</accession>
<keyword evidence="17" id="KW-0675">Receptor</keyword>
<keyword evidence="8" id="KW-0406">Ion transport</keyword>
<keyword evidence="18" id="KW-1185">Reference proteome</keyword>
<comment type="similarity">
    <text evidence="12 14">Belongs to the TonB-dependent receptor family.</text>
</comment>
<keyword evidence="10 12" id="KW-0472">Membrane</keyword>
<dbReference type="InterPro" id="IPR010916">
    <property type="entry name" value="TonB_box_CS"/>
</dbReference>
<gene>
    <name evidence="17" type="ORF">DFR24_3632</name>
</gene>
<dbReference type="InterPro" id="IPR036942">
    <property type="entry name" value="Beta-barrel_TonB_sf"/>
</dbReference>
<dbReference type="Pfam" id="PF00593">
    <property type="entry name" value="TonB_dep_Rec_b-barrel"/>
    <property type="match status" value="1"/>
</dbReference>
<evidence type="ECO:0000259" key="15">
    <source>
        <dbReference type="Pfam" id="PF00593"/>
    </source>
</evidence>
<feature type="domain" description="TonB-dependent receptor-like beta-barrel" evidence="15">
    <location>
        <begin position="248"/>
        <end position="692"/>
    </location>
</feature>
<sequence>MHKDWQRVRRDGVRVDRWLAAGGVILFLPAAWAQAPEAATEALQPVGPTDTVTVTATRVARPAFEVPASIDVIGGESFSEDTLGVNLSEGLAGVPGLLARDRQNYAQDTQISIRGFGSRASFGIRGLRLYLDGIPATQPDGQGQVSHFNLATADRVEVLRGPFSTLYGNSSGGVIQMFTADGAEPSRISGGFAAGSFGTWRANAGASGRSGGADYTFDYTHFETDGYRDHSEAERESLNGKVNFAIGTNGKLTLVGNYFDSPDTQDPLGLTRDQFRDDPEQATSVAEQFNTRKSAEQTQLGAIYEHALGAHTVRLLAYGGSRKVEQFLALPAATQGNPLNSGGVVDLDSDYGGTDLRWSWRGLLGPRPLTLVAGMNYDLLSQDRRGFLNFTGTGDTQELGVKGAAKRDEVNDIDNFDQYAQATVELAERWSLMTGVRHSRISFDSDDKFIVGTNGDDSGKTHYSKTTPAAGLLYRARPDLHLYGAWARGFETPTFAELAYRPDGESGLNFDLDPARTNNAELGAKWRMGHTLRVNLAVFRTLTRDEIVVATNINGRSTFQNAGRTRRQGIELGIESKPIENWTLAAAWTLLDASVRETYLTCLAAPCATPNAPVERGNDIPGVPESAVTGSIVWGARTGWHAGVDARYIDSVPVNDTNVASAPSYALVGLDGGYVFARPWGRLRTFVRVDNLFDEEYVGSVIVNDGNSRFYEPGPERSFLAGIRLDWNY</sequence>
<evidence type="ECO:0000256" key="9">
    <source>
        <dbReference type="ARBA" id="ARBA00023077"/>
    </source>
</evidence>
<feature type="short sequence motif" description="TonB box" evidence="13">
    <location>
        <begin position="51"/>
        <end position="57"/>
    </location>
</feature>
<dbReference type="Gene3D" id="2.40.170.20">
    <property type="entry name" value="TonB-dependent receptor, beta-barrel domain"/>
    <property type="match status" value="1"/>
</dbReference>
<evidence type="ECO:0000256" key="10">
    <source>
        <dbReference type="ARBA" id="ARBA00023136"/>
    </source>
</evidence>
<keyword evidence="6" id="KW-0732">Signal</keyword>
<comment type="caution">
    <text evidence="17">The sequence shown here is derived from an EMBL/GenBank/DDBJ whole genome shotgun (WGS) entry which is preliminary data.</text>
</comment>
<comment type="subcellular location">
    <subcellularLocation>
        <location evidence="1 12">Cell outer membrane</location>
        <topology evidence="1 12">Multi-pass membrane protein</topology>
    </subcellularLocation>
</comment>
<dbReference type="CDD" id="cd01347">
    <property type="entry name" value="ligand_gated_channel"/>
    <property type="match status" value="1"/>
</dbReference>
<feature type="domain" description="TonB-dependent receptor plug" evidence="16">
    <location>
        <begin position="64"/>
        <end position="174"/>
    </location>
</feature>
<protein>
    <submittedName>
        <fullName evidence="17">Iron complex outermembrane receptor protein</fullName>
    </submittedName>
</protein>
<dbReference type="PANTHER" id="PTHR32552:SF81">
    <property type="entry name" value="TONB-DEPENDENT OUTER MEMBRANE RECEPTOR"/>
    <property type="match status" value="1"/>
</dbReference>
<dbReference type="AlphaFoldDB" id="A0A4R7NZ33"/>
<dbReference type="InterPro" id="IPR039426">
    <property type="entry name" value="TonB-dep_rcpt-like"/>
</dbReference>
<keyword evidence="5 12" id="KW-0812">Transmembrane</keyword>
<evidence type="ECO:0000256" key="13">
    <source>
        <dbReference type="PROSITE-ProRule" id="PRU10143"/>
    </source>
</evidence>
<organism evidence="17 18">
    <name type="scientific">Panacagrimonas perspica</name>
    <dbReference type="NCBI Taxonomy" id="381431"/>
    <lineage>
        <taxon>Bacteria</taxon>
        <taxon>Pseudomonadati</taxon>
        <taxon>Pseudomonadota</taxon>
        <taxon>Gammaproteobacteria</taxon>
        <taxon>Nevskiales</taxon>
        <taxon>Nevskiaceae</taxon>
        <taxon>Panacagrimonas</taxon>
    </lineage>
</organism>
<evidence type="ECO:0000313" key="18">
    <source>
        <dbReference type="Proteomes" id="UP000295341"/>
    </source>
</evidence>
<dbReference type="EMBL" id="SOBT01000010">
    <property type="protein sequence ID" value="TDU26603.1"/>
    <property type="molecule type" value="Genomic_DNA"/>
</dbReference>
<dbReference type="Proteomes" id="UP000295341">
    <property type="component" value="Unassembled WGS sequence"/>
</dbReference>
<keyword evidence="7" id="KW-0408">Iron</keyword>
<evidence type="ECO:0000259" key="16">
    <source>
        <dbReference type="Pfam" id="PF07715"/>
    </source>
</evidence>
<keyword evidence="11 12" id="KW-0998">Cell outer membrane</keyword>
<keyword evidence="9 13" id="KW-0798">TonB box</keyword>
<dbReference type="Pfam" id="PF07715">
    <property type="entry name" value="Plug"/>
    <property type="match status" value="1"/>
</dbReference>
<evidence type="ECO:0000256" key="11">
    <source>
        <dbReference type="ARBA" id="ARBA00023237"/>
    </source>
</evidence>
<evidence type="ECO:0000313" key="17">
    <source>
        <dbReference type="EMBL" id="TDU26603.1"/>
    </source>
</evidence>
<name>A0A4R7NZ33_9GAMM</name>
<evidence type="ECO:0000256" key="4">
    <source>
        <dbReference type="ARBA" id="ARBA00022496"/>
    </source>
</evidence>
<dbReference type="PROSITE" id="PS52016">
    <property type="entry name" value="TONB_DEPENDENT_REC_3"/>
    <property type="match status" value="1"/>
</dbReference>
<dbReference type="GO" id="GO:0009279">
    <property type="term" value="C:cell outer membrane"/>
    <property type="evidence" value="ECO:0007669"/>
    <property type="project" value="UniProtKB-SubCell"/>
</dbReference>
<dbReference type="SUPFAM" id="SSF56935">
    <property type="entry name" value="Porins"/>
    <property type="match status" value="1"/>
</dbReference>
<evidence type="ECO:0000256" key="6">
    <source>
        <dbReference type="ARBA" id="ARBA00022729"/>
    </source>
</evidence>
<evidence type="ECO:0000256" key="14">
    <source>
        <dbReference type="RuleBase" id="RU003357"/>
    </source>
</evidence>
<evidence type="ECO:0000256" key="5">
    <source>
        <dbReference type="ARBA" id="ARBA00022692"/>
    </source>
</evidence>
<evidence type="ECO:0000256" key="2">
    <source>
        <dbReference type="ARBA" id="ARBA00022448"/>
    </source>
</evidence>
<dbReference type="PROSITE" id="PS00430">
    <property type="entry name" value="TONB_DEPENDENT_REC_1"/>
    <property type="match status" value="1"/>
</dbReference>
<keyword evidence="2 12" id="KW-0813">Transport</keyword>
<proteinExistence type="inferred from homology"/>
<evidence type="ECO:0000256" key="12">
    <source>
        <dbReference type="PROSITE-ProRule" id="PRU01360"/>
    </source>
</evidence>
<keyword evidence="3 12" id="KW-1134">Transmembrane beta strand</keyword>
<dbReference type="InterPro" id="IPR000531">
    <property type="entry name" value="Beta-barrel_TonB"/>
</dbReference>
<evidence type="ECO:0000256" key="1">
    <source>
        <dbReference type="ARBA" id="ARBA00004571"/>
    </source>
</evidence>
<dbReference type="InterPro" id="IPR012910">
    <property type="entry name" value="Plug_dom"/>
</dbReference>
<dbReference type="GO" id="GO:0006826">
    <property type="term" value="P:iron ion transport"/>
    <property type="evidence" value="ECO:0007669"/>
    <property type="project" value="UniProtKB-KW"/>
</dbReference>
<dbReference type="OrthoDB" id="9760620at2"/>
<evidence type="ECO:0000256" key="3">
    <source>
        <dbReference type="ARBA" id="ARBA00022452"/>
    </source>
</evidence>
<evidence type="ECO:0000256" key="7">
    <source>
        <dbReference type="ARBA" id="ARBA00023004"/>
    </source>
</evidence>